<gene>
    <name evidence="6" type="ORF">Q4Q35_13215</name>
</gene>
<dbReference type="Pfam" id="PF08281">
    <property type="entry name" value="Sigma70_r4_2"/>
    <property type="match status" value="1"/>
</dbReference>
<dbReference type="InterPro" id="IPR013324">
    <property type="entry name" value="RNA_pol_sigma_r3/r4-like"/>
</dbReference>
<keyword evidence="2" id="KW-0805">Transcription regulation</keyword>
<dbReference type="SUPFAM" id="SSF88659">
    <property type="entry name" value="Sigma3 and sigma4 domains of RNA polymerase sigma factors"/>
    <property type="match status" value="1"/>
</dbReference>
<evidence type="ECO:0000256" key="3">
    <source>
        <dbReference type="ARBA" id="ARBA00023082"/>
    </source>
</evidence>
<comment type="similarity">
    <text evidence="1">Belongs to the sigma-70 factor family. ECF subfamily.</text>
</comment>
<dbReference type="NCBIfam" id="TIGR02985">
    <property type="entry name" value="Sig70_bacteroi1"/>
    <property type="match status" value="1"/>
</dbReference>
<evidence type="ECO:0000256" key="4">
    <source>
        <dbReference type="ARBA" id="ARBA00023163"/>
    </source>
</evidence>
<dbReference type="PANTHER" id="PTHR43133">
    <property type="entry name" value="RNA POLYMERASE ECF-TYPE SIGMA FACTO"/>
    <property type="match status" value="1"/>
</dbReference>
<evidence type="ECO:0000313" key="6">
    <source>
        <dbReference type="EMBL" id="MDO5970771.1"/>
    </source>
</evidence>
<evidence type="ECO:0000256" key="2">
    <source>
        <dbReference type="ARBA" id="ARBA00023015"/>
    </source>
</evidence>
<dbReference type="InterPro" id="IPR013325">
    <property type="entry name" value="RNA_pol_sigma_r2"/>
</dbReference>
<evidence type="ECO:0000256" key="1">
    <source>
        <dbReference type="ARBA" id="ARBA00010641"/>
    </source>
</evidence>
<sequence>MKIFLEDSTLAKNIKKDNKEAFRTLFERYYKMLLDYAVTFTGDLQEAEDIVQQTFIILWTNRRKINTEKQIKSYLYRITHNTYIDSYRKQKHRDAFFDELKERALNSRINDDTEIIDQRISKLKTIVESLPERCKEILQMNKFEGLKYKEIAEQLDVSVKTVESHIYTAFKKIREAFKDEDLFLIFISSAFIKSFREAKATSFSTLKQGLPF</sequence>
<dbReference type="NCBIfam" id="TIGR02937">
    <property type="entry name" value="sigma70-ECF"/>
    <property type="match status" value="1"/>
</dbReference>
<proteinExistence type="inferred from homology"/>
<dbReference type="RefSeq" id="WP_303278469.1">
    <property type="nucleotide sequence ID" value="NZ_JAUOEK010000131.1"/>
</dbReference>
<dbReference type="SMART" id="SM00421">
    <property type="entry name" value="HTH_LUXR"/>
    <property type="match status" value="1"/>
</dbReference>
<comment type="caution">
    <text evidence="6">The sequence shown here is derived from an EMBL/GenBank/DDBJ whole genome shotgun (WGS) entry which is preliminary data.</text>
</comment>
<evidence type="ECO:0000259" key="5">
    <source>
        <dbReference type="SMART" id="SM00421"/>
    </source>
</evidence>
<dbReference type="InterPro" id="IPR013249">
    <property type="entry name" value="RNA_pol_sigma70_r4_t2"/>
</dbReference>
<dbReference type="PRINTS" id="PR00038">
    <property type="entry name" value="HTHLUXR"/>
</dbReference>
<protein>
    <submittedName>
        <fullName evidence="6">RNA polymerase sigma-70 factor</fullName>
    </submittedName>
</protein>
<dbReference type="CDD" id="cd06171">
    <property type="entry name" value="Sigma70_r4"/>
    <property type="match status" value="1"/>
</dbReference>
<dbReference type="InterPro" id="IPR014284">
    <property type="entry name" value="RNA_pol_sigma-70_dom"/>
</dbReference>
<feature type="domain" description="HTH luxR-type" evidence="5">
    <location>
        <begin position="127"/>
        <end position="186"/>
    </location>
</feature>
<dbReference type="PANTHER" id="PTHR43133:SF46">
    <property type="entry name" value="RNA POLYMERASE SIGMA-70 FACTOR ECF SUBFAMILY"/>
    <property type="match status" value="1"/>
</dbReference>
<dbReference type="Gene3D" id="1.10.1740.10">
    <property type="match status" value="1"/>
</dbReference>
<dbReference type="InterPro" id="IPR007627">
    <property type="entry name" value="RNA_pol_sigma70_r2"/>
</dbReference>
<evidence type="ECO:0000313" key="7">
    <source>
        <dbReference type="Proteomes" id="UP001176883"/>
    </source>
</evidence>
<dbReference type="SUPFAM" id="SSF88946">
    <property type="entry name" value="Sigma2 domain of RNA polymerase sigma factors"/>
    <property type="match status" value="1"/>
</dbReference>
<dbReference type="InterPro" id="IPR036388">
    <property type="entry name" value="WH-like_DNA-bd_sf"/>
</dbReference>
<keyword evidence="7" id="KW-1185">Reference proteome</keyword>
<keyword evidence="3" id="KW-0731">Sigma factor</keyword>
<dbReference type="InterPro" id="IPR014327">
    <property type="entry name" value="RNA_pol_sigma70_bacteroid"/>
</dbReference>
<dbReference type="Pfam" id="PF04542">
    <property type="entry name" value="Sigma70_r2"/>
    <property type="match status" value="1"/>
</dbReference>
<accession>A0ABT8WCD3</accession>
<dbReference type="EMBL" id="JAUOEK010000131">
    <property type="protein sequence ID" value="MDO5970771.1"/>
    <property type="molecule type" value="Genomic_DNA"/>
</dbReference>
<name>A0ABT8WCD3_9FLAO</name>
<dbReference type="InterPro" id="IPR000792">
    <property type="entry name" value="Tscrpt_reg_LuxR_C"/>
</dbReference>
<keyword evidence="4" id="KW-0804">Transcription</keyword>
<dbReference type="InterPro" id="IPR039425">
    <property type="entry name" value="RNA_pol_sigma-70-like"/>
</dbReference>
<reference evidence="6" key="1">
    <citation type="submission" date="2023-07" db="EMBL/GenBank/DDBJ databases">
        <title>Two novel species in the genus Flavivirga.</title>
        <authorList>
            <person name="Kwon K."/>
        </authorList>
    </citation>
    <scope>NUCLEOTIDE SEQUENCE</scope>
    <source>
        <strain evidence="6">KCTC 52353</strain>
    </source>
</reference>
<dbReference type="Proteomes" id="UP001176883">
    <property type="component" value="Unassembled WGS sequence"/>
</dbReference>
<organism evidence="6 7">
    <name type="scientific">Flavivirga aquimarina</name>
    <dbReference type="NCBI Taxonomy" id="2027862"/>
    <lineage>
        <taxon>Bacteria</taxon>
        <taxon>Pseudomonadati</taxon>
        <taxon>Bacteroidota</taxon>
        <taxon>Flavobacteriia</taxon>
        <taxon>Flavobacteriales</taxon>
        <taxon>Flavobacteriaceae</taxon>
        <taxon>Flavivirga</taxon>
    </lineage>
</organism>
<dbReference type="Gene3D" id="1.10.10.10">
    <property type="entry name" value="Winged helix-like DNA-binding domain superfamily/Winged helix DNA-binding domain"/>
    <property type="match status" value="1"/>
</dbReference>